<reference evidence="1 2" key="1">
    <citation type="submission" date="2021-08" db="EMBL/GenBank/DDBJ databases">
        <authorList>
            <person name="Peeters C."/>
        </authorList>
    </citation>
    <scope>NUCLEOTIDE SEQUENCE [LARGE SCALE GENOMIC DNA]</scope>
    <source>
        <strain evidence="1 2">LMG 23994</strain>
    </source>
</reference>
<evidence type="ECO:0000313" key="2">
    <source>
        <dbReference type="Proteomes" id="UP000701702"/>
    </source>
</evidence>
<comment type="caution">
    <text evidence="1">The sequence shown here is derived from an EMBL/GenBank/DDBJ whole genome shotgun (WGS) entry which is preliminary data.</text>
</comment>
<organism evidence="1 2">
    <name type="scientific">Cupriavidus pinatubonensis</name>
    <dbReference type="NCBI Taxonomy" id="248026"/>
    <lineage>
        <taxon>Bacteria</taxon>
        <taxon>Pseudomonadati</taxon>
        <taxon>Pseudomonadota</taxon>
        <taxon>Betaproteobacteria</taxon>
        <taxon>Burkholderiales</taxon>
        <taxon>Burkholderiaceae</taxon>
        <taxon>Cupriavidus</taxon>
    </lineage>
</organism>
<gene>
    <name evidence="1" type="ORF">LMG23994_04100</name>
</gene>
<evidence type="ECO:0000313" key="1">
    <source>
        <dbReference type="EMBL" id="CAG9179224.1"/>
    </source>
</evidence>
<dbReference type="EMBL" id="CAJZAF010000024">
    <property type="protein sequence ID" value="CAG9179224.1"/>
    <property type="molecule type" value="Genomic_DNA"/>
</dbReference>
<protein>
    <submittedName>
        <fullName evidence="1">Uncharacterized protein</fullName>
    </submittedName>
</protein>
<accession>A0ABN7YZR8</accession>
<name>A0ABN7YZR8_9BURK</name>
<keyword evidence="2" id="KW-1185">Reference proteome</keyword>
<proteinExistence type="predicted"/>
<dbReference type="RefSeq" id="WP_224005119.1">
    <property type="nucleotide sequence ID" value="NZ_CAJZAF010000024.1"/>
</dbReference>
<dbReference type="Proteomes" id="UP000701702">
    <property type="component" value="Unassembled WGS sequence"/>
</dbReference>
<sequence length="160" mass="17713">MKIEKIARSLSLYASQAVLFSGHHTMAYLSQHVLAKNGMNFEAAGVLATARLQWLLEQTRLQLSGRFDKDEVTAMFNCFQGEIFFPDMFNGMATAICEDRGLELDEVADSSLAPLVAKLRNLSALERVTLADALEQAWYRAGEDGKDHFTILADLGIAVQ</sequence>